<dbReference type="HAMAP" id="MF_00799">
    <property type="entry name" value="UPF0336"/>
    <property type="match status" value="1"/>
</dbReference>
<dbReference type="AlphaFoldDB" id="A0A316AF19"/>
<evidence type="ECO:0000313" key="4">
    <source>
        <dbReference type="Proteomes" id="UP000245469"/>
    </source>
</evidence>
<comment type="similarity">
    <text evidence="1">Belongs to the UPF0336 family.</text>
</comment>
<dbReference type="InterPro" id="IPR016709">
    <property type="entry name" value="HadA-like"/>
</dbReference>
<dbReference type="Pfam" id="PF13452">
    <property type="entry name" value="FAS1_DH_region"/>
    <property type="match status" value="1"/>
</dbReference>
<name>A0A316AF19_9ACTN</name>
<dbReference type="OrthoDB" id="5415111at2"/>
<dbReference type="RefSeq" id="WP_109773108.1">
    <property type="nucleotide sequence ID" value="NZ_QGDQ01000003.1"/>
</dbReference>
<dbReference type="Gene3D" id="3.10.129.10">
    <property type="entry name" value="Hotdog Thioesterase"/>
    <property type="match status" value="1"/>
</dbReference>
<dbReference type="Proteomes" id="UP000245469">
    <property type="component" value="Unassembled WGS sequence"/>
</dbReference>
<evidence type="ECO:0000259" key="2">
    <source>
        <dbReference type="Pfam" id="PF13452"/>
    </source>
</evidence>
<organism evidence="3 4">
    <name type="scientific">Quadrisphaera granulorum</name>
    <dbReference type="NCBI Taxonomy" id="317664"/>
    <lineage>
        <taxon>Bacteria</taxon>
        <taxon>Bacillati</taxon>
        <taxon>Actinomycetota</taxon>
        <taxon>Actinomycetes</taxon>
        <taxon>Kineosporiales</taxon>
        <taxon>Kineosporiaceae</taxon>
        <taxon>Quadrisphaera</taxon>
    </lineage>
</organism>
<dbReference type="InterPro" id="IPR029069">
    <property type="entry name" value="HotDog_dom_sf"/>
</dbReference>
<accession>A0A316AF19</accession>
<dbReference type="GO" id="GO:0006633">
    <property type="term" value="P:fatty acid biosynthetic process"/>
    <property type="evidence" value="ECO:0007669"/>
    <property type="project" value="TreeGrafter"/>
</dbReference>
<keyword evidence="4" id="KW-1185">Reference proteome</keyword>
<gene>
    <name evidence="3" type="ORF">BXY45_103166</name>
</gene>
<dbReference type="PIRSF" id="PIRSF018072">
    <property type="entry name" value="UCP018072"/>
    <property type="match status" value="1"/>
</dbReference>
<sequence>MPNPADQIGRTWPPGDTYEVTRAAIAAFAEATGATHPAYVDVDAARELGYADVVAPPTFLVGFAQSSDARFVDDPASGVDFSRVVHGEQRFTHHRPAVAGDRLVAALTVESVRRMAGNDLVTTRNDITTVDGEPVCTSTSMLVVRGE</sequence>
<evidence type="ECO:0000256" key="1">
    <source>
        <dbReference type="HAMAP-Rule" id="MF_00799"/>
    </source>
</evidence>
<dbReference type="GO" id="GO:0019171">
    <property type="term" value="F:(3R)-hydroxyacyl-[acyl-carrier-protein] dehydratase activity"/>
    <property type="evidence" value="ECO:0007669"/>
    <property type="project" value="TreeGrafter"/>
</dbReference>
<comment type="caution">
    <text evidence="3">The sequence shown here is derived from an EMBL/GenBank/DDBJ whole genome shotgun (WGS) entry which is preliminary data.</text>
</comment>
<proteinExistence type="inferred from homology"/>
<dbReference type="PANTHER" id="PTHR43437">
    <property type="entry name" value="HYDROXYACYL-THIOESTER DEHYDRATASE TYPE 2, MITOCHONDRIAL-RELATED"/>
    <property type="match status" value="1"/>
</dbReference>
<dbReference type="SUPFAM" id="SSF54637">
    <property type="entry name" value="Thioesterase/thiol ester dehydrase-isomerase"/>
    <property type="match status" value="1"/>
</dbReference>
<dbReference type="InterPro" id="IPR039569">
    <property type="entry name" value="FAS1-like_DH_region"/>
</dbReference>
<dbReference type="EMBL" id="QGDQ01000003">
    <property type="protein sequence ID" value="PWJ55494.1"/>
    <property type="molecule type" value="Genomic_DNA"/>
</dbReference>
<protein>
    <recommendedName>
        <fullName evidence="1">UPF0336 protein BXY45_103166</fullName>
    </recommendedName>
</protein>
<evidence type="ECO:0000313" key="3">
    <source>
        <dbReference type="EMBL" id="PWJ55494.1"/>
    </source>
</evidence>
<reference evidence="3 4" key="1">
    <citation type="submission" date="2018-03" db="EMBL/GenBank/DDBJ databases">
        <title>Genomic Encyclopedia of Archaeal and Bacterial Type Strains, Phase II (KMG-II): from individual species to whole genera.</title>
        <authorList>
            <person name="Goeker M."/>
        </authorList>
    </citation>
    <scope>NUCLEOTIDE SEQUENCE [LARGE SCALE GENOMIC DNA]</scope>
    <source>
        <strain evidence="3 4">DSM 44889</strain>
    </source>
</reference>
<dbReference type="InterPro" id="IPR050965">
    <property type="entry name" value="UPF0336/Enoyl-CoA_hydratase"/>
</dbReference>
<dbReference type="CDD" id="cd03441">
    <property type="entry name" value="R_hydratase_like"/>
    <property type="match status" value="1"/>
</dbReference>
<dbReference type="PANTHER" id="PTHR43437:SF3">
    <property type="entry name" value="HYDROXYACYL-THIOESTER DEHYDRATASE TYPE 2, MITOCHONDRIAL"/>
    <property type="match status" value="1"/>
</dbReference>
<feature type="domain" description="FAS1-like dehydratase" evidence="2">
    <location>
        <begin position="7"/>
        <end position="137"/>
    </location>
</feature>